<dbReference type="Pfam" id="PF10282">
    <property type="entry name" value="Lactonase"/>
    <property type="match status" value="1"/>
</dbReference>
<dbReference type="Proteomes" id="UP000235777">
    <property type="component" value="Unassembled WGS sequence"/>
</dbReference>
<reference evidence="4 5" key="1">
    <citation type="submission" date="2018-01" db="EMBL/GenBank/DDBJ databases">
        <title>Whole genome analyses suggest that Burkholderia sensu lato contains two further novel genera in the rhizoxinica-symbiotica group Mycetohabitans gen. nov., and Trinickia gen. nov.: implications for the evolution of diazotrophy and nodulation in the Burkholderiaceae.</title>
        <authorList>
            <person name="Estrada-de los Santos P."/>
            <person name="Palmer M."/>
            <person name="Chavez-Ramirez B."/>
            <person name="Beukes C."/>
            <person name="Steenkamp E.T."/>
            <person name="Hirsch A.M."/>
            <person name="Manyaka P."/>
            <person name="Maluk M."/>
            <person name="Lafos M."/>
            <person name="Crook M."/>
            <person name="Gross E."/>
            <person name="Simon M.F."/>
            <person name="Bueno dos Reis Junior F."/>
            <person name="Poole P.S."/>
            <person name="Venter S.N."/>
            <person name="James E.K."/>
        </authorList>
    </citation>
    <scope>NUCLEOTIDE SEQUENCE [LARGE SCALE GENOMIC DNA]</scope>
    <source>
        <strain evidence="4 5">JPY 581</strain>
    </source>
</reference>
<organism evidence="4 5">
    <name type="scientific">Trinickia symbiotica</name>
    <dbReference type="NCBI Taxonomy" id="863227"/>
    <lineage>
        <taxon>Bacteria</taxon>
        <taxon>Pseudomonadati</taxon>
        <taxon>Pseudomonadota</taxon>
        <taxon>Betaproteobacteria</taxon>
        <taxon>Burkholderiales</taxon>
        <taxon>Burkholderiaceae</taxon>
        <taxon>Trinickia</taxon>
    </lineage>
</organism>
<keyword evidence="3" id="KW-0732">Signal</keyword>
<evidence type="ECO:0000313" key="4">
    <source>
        <dbReference type="EMBL" id="PMS34835.1"/>
    </source>
</evidence>
<feature type="compositionally biased region" description="Polar residues" evidence="2">
    <location>
        <begin position="620"/>
        <end position="630"/>
    </location>
</feature>
<accession>A0A2N7X027</accession>
<feature type="compositionally biased region" description="Low complexity" evidence="2">
    <location>
        <begin position="633"/>
        <end position="644"/>
    </location>
</feature>
<dbReference type="PANTHER" id="PTHR47197:SF3">
    <property type="entry name" value="DIHYDRO-HEME D1 DEHYDROGENASE"/>
    <property type="match status" value="1"/>
</dbReference>
<dbReference type="GO" id="GO:0016788">
    <property type="term" value="F:hydrolase activity, acting on ester bonds"/>
    <property type="evidence" value="ECO:0007669"/>
    <property type="project" value="InterPro"/>
</dbReference>
<proteinExistence type="predicted"/>
<dbReference type="Pfam" id="PF04185">
    <property type="entry name" value="Phosphoesterase"/>
    <property type="match status" value="1"/>
</dbReference>
<evidence type="ECO:0008006" key="6">
    <source>
        <dbReference type="Google" id="ProtNLM"/>
    </source>
</evidence>
<dbReference type="Gene3D" id="3.40.720.10">
    <property type="entry name" value="Alkaline Phosphatase, subunit A"/>
    <property type="match status" value="2"/>
</dbReference>
<keyword evidence="1" id="KW-0378">Hydrolase</keyword>
<dbReference type="AlphaFoldDB" id="A0A2N7X027"/>
<evidence type="ECO:0000256" key="3">
    <source>
        <dbReference type="SAM" id="SignalP"/>
    </source>
</evidence>
<dbReference type="InterPro" id="IPR015943">
    <property type="entry name" value="WD40/YVTN_repeat-like_dom_sf"/>
</dbReference>
<dbReference type="InterPro" id="IPR017850">
    <property type="entry name" value="Alkaline_phosphatase_core_sf"/>
</dbReference>
<feature type="chain" id="PRO_5014737396" description="Phosphoesterase" evidence="3">
    <location>
        <begin position="28"/>
        <end position="970"/>
    </location>
</feature>
<sequence length="970" mass="103472">MKNYDFKHVLRVGTIMSAVLLAFHAQADTDAIDVAQLPSGQYITPTFMRGAVQQYLNPRLPGYPNFVAGEAVRSQLSPDGKTLAIITAGQNSLYKPDGTVDKANSTQYLFLYDVSGNNKKRPVLTQVIQQTNAYVGLVFSPDGNTLYATGGSDDAVYAYVRNGGTWTASGTIALGHNGKGLGLGVQPNAGGLGISADGKTLVVANNYNDSISVIDTTTRTVRYEHDLRPFFPGNEGTPGGVGGTFPFAVVIKGNNVAYVSSDRDREVVAIDISSASDGRLVKRIKLDGNALGMTLDASQSTLYVAQDNADQVAVIDTNSNTVRAKIDARAPGDVLPHAPNTGAATFAVTLSRDGRTLYAVNAGTNAIAVIPLVGPRAYRVAGLIPTAFEPHDVTFSADGSWIYVVNGKSVTGPNPDHLSGSTANMTSITYPGGNAAAAAAARASNEYQFQLERASLVSAPVPPESDLAQLTQQVANNNFYRPEANARDREVMHFVRDHIKHVIYIVKENRTYDQILGDLGNGAHGDPALAQFGASITPNFHRLASQFVTIDNFMNPGDGSMDGWSWALQGRVTNTETLSQQLNYAAVNRGMSYESEGANRSVPVNWATVAERDAAAGPAGTTNYSTQSASLPGGTDNLLTGTGNHASSDSPVGEQQGYIFDAVLAAGGSVRNYGFLVNNIGSVGTKSAPVVSPYASGIVQVAPLDPKLAPVTDVYFRGFDQNYPDLWRYQEWKREFDQYVANGNLPSLSLVRLSHDHMGSFGTALAGVNTPETQQADDDLSVGSLVEAVAKSPYAANTLIIVTEDDVQDGPDHVDSHRGPVYVVGPYVKQGQVVGTRYSQVNALRTIEDILGTQHINLNTAFQRPMADVFDVHSSGTWNYTAVASTVLKTTGLALASLPQDVKYAAGPDIEPKHDASYWAKATAKFDFSDADEVPPDQFNRVLWKGMMGEKPYPAIRGAHQVVASVKDDD</sequence>
<dbReference type="SUPFAM" id="SSF51004">
    <property type="entry name" value="C-terminal (heme d1) domain of cytochrome cd1-nitrite reductase"/>
    <property type="match status" value="1"/>
</dbReference>
<dbReference type="RefSeq" id="WP_018443533.1">
    <property type="nucleotide sequence ID" value="NZ_KB890209.1"/>
</dbReference>
<dbReference type="InterPro" id="IPR051200">
    <property type="entry name" value="Host-pathogen_enzymatic-act"/>
</dbReference>
<dbReference type="SUPFAM" id="SSF53649">
    <property type="entry name" value="Alkaline phosphatase-like"/>
    <property type="match status" value="1"/>
</dbReference>
<dbReference type="InterPro" id="IPR007312">
    <property type="entry name" value="Phosphoesterase"/>
</dbReference>
<keyword evidence="5" id="KW-1185">Reference proteome</keyword>
<name>A0A2N7X027_9BURK</name>
<dbReference type="OrthoDB" id="145213at2"/>
<dbReference type="InterPro" id="IPR011048">
    <property type="entry name" value="Haem_d1_sf"/>
</dbReference>
<comment type="caution">
    <text evidence="4">The sequence shown here is derived from an EMBL/GenBank/DDBJ whole genome shotgun (WGS) entry which is preliminary data.</text>
</comment>
<feature type="signal peptide" evidence="3">
    <location>
        <begin position="1"/>
        <end position="27"/>
    </location>
</feature>
<evidence type="ECO:0000256" key="1">
    <source>
        <dbReference type="ARBA" id="ARBA00022801"/>
    </source>
</evidence>
<feature type="region of interest" description="Disordered" evidence="2">
    <location>
        <begin position="617"/>
        <end position="651"/>
    </location>
</feature>
<dbReference type="STRING" id="863227.GCA_000373005_04919"/>
<protein>
    <recommendedName>
        <fullName evidence="6">Phosphoesterase</fullName>
    </recommendedName>
</protein>
<gene>
    <name evidence="4" type="ORF">C0Z20_20760</name>
</gene>
<evidence type="ECO:0000256" key="2">
    <source>
        <dbReference type="SAM" id="MobiDB-lite"/>
    </source>
</evidence>
<dbReference type="InterPro" id="IPR019405">
    <property type="entry name" value="Lactonase_7-beta_prop"/>
</dbReference>
<evidence type="ECO:0000313" key="5">
    <source>
        <dbReference type="Proteomes" id="UP000235777"/>
    </source>
</evidence>
<dbReference type="PANTHER" id="PTHR47197">
    <property type="entry name" value="PROTEIN NIRF"/>
    <property type="match status" value="1"/>
</dbReference>
<dbReference type="EMBL" id="PNYC01000014">
    <property type="protein sequence ID" value="PMS34835.1"/>
    <property type="molecule type" value="Genomic_DNA"/>
</dbReference>
<dbReference type="Gene3D" id="2.130.10.10">
    <property type="entry name" value="YVTN repeat-like/Quinoprotein amine dehydrogenase"/>
    <property type="match status" value="2"/>
</dbReference>